<dbReference type="Proteomes" id="UP001055811">
    <property type="component" value="Linkage Group LG05"/>
</dbReference>
<sequence length="268" mass="30984">MAAKESKITKDIVVSDDSRNSHEEEQEENETKIDLGISLDKLTLGPKKKLLVIPLAGIIVHRGHVRSPATIPKNRRPDFSYGKFLVYKRPFCEGFLKFCFERFEVGLWSSAMEHNIEKVLNHVIGELKNKFLFTWDQNQCTNTGFMCLENENKPVFLKELKHIWEKYPKYSSSNTLLITDTEKALLNPPNTAIFPKKYDIENEDDGFLGPNGELRVFLDGLAEAKDVQTYVKDNPFGMPAITPSHSDWRYYSKIIRFFDKKNITHHNN</sequence>
<reference evidence="2" key="1">
    <citation type="journal article" date="2022" name="Mol. Ecol. Resour.">
        <title>The genomes of chicory, endive, great burdock and yacon provide insights into Asteraceae palaeo-polyploidization history and plant inulin production.</title>
        <authorList>
            <person name="Fan W."/>
            <person name="Wang S."/>
            <person name="Wang H."/>
            <person name="Wang A."/>
            <person name="Jiang F."/>
            <person name="Liu H."/>
            <person name="Zhao H."/>
            <person name="Xu D."/>
            <person name="Zhang Y."/>
        </authorList>
    </citation>
    <scope>NUCLEOTIDE SEQUENCE [LARGE SCALE GENOMIC DNA]</scope>
    <source>
        <strain evidence="2">cv. Punajuju</strain>
    </source>
</reference>
<dbReference type="EMBL" id="CM042013">
    <property type="protein sequence ID" value="KAI3738186.1"/>
    <property type="molecule type" value="Genomic_DNA"/>
</dbReference>
<organism evidence="1 2">
    <name type="scientific">Cichorium intybus</name>
    <name type="common">Chicory</name>
    <dbReference type="NCBI Taxonomy" id="13427"/>
    <lineage>
        <taxon>Eukaryota</taxon>
        <taxon>Viridiplantae</taxon>
        <taxon>Streptophyta</taxon>
        <taxon>Embryophyta</taxon>
        <taxon>Tracheophyta</taxon>
        <taxon>Spermatophyta</taxon>
        <taxon>Magnoliopsida</taxon>
        <taxon>eudicotyledons</taxon>
        <taxon>Gunneridae</taxon>
        <taxon>Pentapetalae</taxon>
        <taxon>asterids</taxon>
        <taxon>campanulids</taxon>
        <taxon>Asterales</taxon>
        <taxon>Asteraceae</taxon>
        <taxon>Cichorioideae</taxon>
        <taxon>Cichorieae</taxon>
        <taxon>Cichoriinae</taxon>
        <taxon>Cichorium</taxon>
    </lineage>
</organism>
<keyword evidence="2" id="KW-1185">Reference proteome</keyword>
<evidence type="ECO:0000313" key="2">
    <source>
        <dbReference type="Proteomes" id="UP001055811"/>
    </source>
</evidence>
<name>A0ACB9CVE1_CICIN</name>
<comment type="caution">
    <text evidence="1">The sequence shown here is derived from an EMBL/GenBank/DDBJ whole genome shotgun (WGS) entry which is preliminary data.</text>
</comment>
<proteinExistence type="predicted"/>
<evidence type="ECO:0000313" key="1">
    <source>
        <dbReference type="EMBL" id="KAI3738186.1"/>
    </source>
</evidence>
<accession>A0ACB9CVE1</accession>
<reference evidence="1 2" key="2">
    <citation type="journal article" date="2022" name="Mol. Ecol. Resour.">
        <title>The genomes of chicory, endive, great burdock and yacon provide insights into Asteraceae paleo-polyploidization history and plant inulin production.</title>
        <authorList>
            <person name="Fan W."/>
            <person name="Wang S."/>
            <person name="Wang H."/>
            <person name="Wang A."/>
            <person name="Jiang F."/>
            <person name="Liu H."/>
            <person name="Zhao H."/>
            <person name="Xu D."/>
            <person name="Zhang Y."/>
        </authorList>
    </citation>
    <scope>NUCLEOTIDE SEQUENCE [LARGE SCALE GENOMIC DNA]</scope>
    <source>
        <strain evidence="2">cv. Punajuju</strain>
        <tissue evidence="1">Leaves</tissue>
    </source>
</reference>
<gene>
    <name evidence="1" type="ORF">L2E82_28206</name>
</gene>
<protein>
    <submittedName>
        <fullName evidence="1">Uncharacterized protein</fullName>
    </submittedName>
</protein>